<evidence type="ECO:0000256" key="2">
    <source>
        <dbReference type="ARBA" id="ARBA00022833"/>
    </source>
</evidence>
<evidence type="ECO:0000313" key="6">
    <source>
        <dbReference type="EMBL" id="CAF3761198.1"/>
    </source>
</evidence>
<keyword evidence="1 3" id="KW-0479">Metal-binding</keyword>
<sequence>MMVKCSWCHKETLSNEITYCKSDDDEKHNLCSSCHLSGHACQSSCPSCWHDLAQLLIIRDCLCAGCIKPLDEKKKFDDKGHSLCIQCQKCILCSFRQETKKEFFSLSYREHEPRIQNILYLMQICVQRMEIEREPCSICIEPLYGSYNNPVKILDICQHRFHSKCIEKWFKEKPCCPCCRHVYQNHDEPKFKRSRRDHFNVFHSHNFNYYGTNTIMDTYS</sequence>
<evidence type="ECO:0000313" key="5">
    <source>
        <dbReference type="EMBL" id="CAF1139053.1"/>
    </source>
</evidence>
<dbReference type="SUPFAM" id="SSF57850">
    <property type="entry name" value="RING/U-box"/>
    <property type="match status" value="1"/>
</dbReference>
<dbReference type="EMBL" id="CAJNOT010001067">
    <property type="protein sequence ID" value="CAF1139053.1"/>
    <property type="molecule type" value="Genomic_DNA"/>
</dbReference>
<keyword evidence="2" id="KW-0862">Zinc</keyword>
<dbReference type="Proteomes" id="UP000663864">
    <property type="component" value="Unassembled WGS sequence"/>
</dbReference>
<dbReference type="SMART" id="SM00184">
    <property type="entry name" value="RING"/>
    <property type="match status" value="1"/>
</dbReference>
<dbReference type="InterPro" id="IPR013083">
    <property type="entry name" value="Znf_RING/FYVE/PHD"/>
</dbReference>
<name>A0A814RUC2_9BILA</name>
<evidence type="ECO:0000256" key="1">
    <source>
        <dbReference type="ARBA" id="ARBA00022771"/>
    </source>
</evidence>
<gene>
    <name evidence="6" type="ORF">JBS370_LOCUS13134</name>
    <name evidence="5" type="ORF">ZHD862_LOCUS19543</name>
</gene>
<protein>
    <recommendedName>
        <fullName evidence="4">RING-type domain-containing protein</fullName>
    </recommendedName>
</protein>
<comment type="caution">
    <text evidence="5">The sequence shown here is derived from an EMBL/GenBank/DDBJ whole genome shotgun (WGS) entry which is preliminary data.</text>
</comment>
<evidence type="ECO:0000313" key="7">
    <source>
        <dbReference type="Proteomes" id="UP000663864"/>
    </source>
</evidence>
<dbReference type="AlphaFoldDB" id="A0A814RUC2"/>
<organism evidence="5 7">
    <name type="scientific">Rotaria sordida</name>
    <dbReference type="NCBI Taxonomy" id="392033"/>
    <lineage>
        <taxon>Eukaryota</taxon>
        <taxon>Metazoa</taxon>
        <taxon>Spiralia</taxon>
        <taxon>Gnathifera</taxon>
        <taxon>Rotifera</taxon>
        <taxon>Eurotatoria</taxon>
        <taxon>Bdelloidea</taxon>
        <taxon>Philodinida</taxon>
        <taxon>Philodinidae</taxon>
        <taxon>Rotaria</taxon>
    </lineage>
</organism>
<evidence type="ECO:0000259" key="4">
    <source>
        <dbReference type="PROSITE" id="PS50089"/>
    </source>
</evidence>
<reference evidence="5" key="1">
    <citation type="submission" date="2021-02" db="EMBL/GenBank/DDBJ databases">
        <authorList>
            <person name="Nowell W R."/>
        </authorList>
    </citation>
    <scope>NUCLEOTIDE SEQUENCE</scope>
</reference>
<dbReference type="InterPro" id="IPR001841">
    <property type="entry name" value="Znf_RING"/>
</dbReference>
<dbReference type="Proteomes" id="UP000663836">
    <property type="component" value="Unassembled WGS sequence"/>
</dbReference>
<dbReference type="Gene3D" id="3.30.40.10">
    <property type="entry name" value="Zinc/RING finger domain, C3HC4 (zinc finger)"/>
    <property type="match status" value="1"/>
</dbReference>
<accession>A0A814RUC2</accession>
<dbReference type="GO" id="GO:0008270">
    <property type="term" value="F:zinc ion binding"/>
    <property type="evidence" value="ECO:0007669"/>
    <property type="project" value="UniProtKB-KW"/>
</dbReference>
<dbReference type="PROSITE" id="PS50089">
    <property type="entry name" value="ZF_RING_2"/>
    <property type="match status" value="1"/>
</dbReference>
<keyword evidence="1 3" id="KW-0863">Zinc-finger</keyword>
<evidence type="ECO:0000256" key="3">
    <source>
        <dbReference type="PROSITE-ProRule" id="PRU00175"/>
    </source>
</evidence>
<dbReference type="EMBL" id="CAJOBD010001107">
    <property type="protein sequence ID" value="CAF3761198.1"/>
    <property type="molecule type" value="Genomic_DNA"/>
</dbReference>
<feature type="domain" description="RING-type" evidence="4">
    <location>
        <begin position="136"/>
        <end position="180"/>
    </location>
</feature>
<dbReference type="Pfam" id="PF13639">
    <property type="entry name" value="zf-RING_2"/>
    <property type="match status" value="1"/>
</dbReference>
<proteinExistence type="predicted"/>